<gene>
    <name evidence="1" type="ORF">FWILDA_LOCUS18146</name>
</gene>
<dbReference type="Proteomes" id="UP001153678">
    <property type="component" value="Unassembled WGS sequence"/>
</dbReference>
<proteinExistence type="predicted"/>
<feature type="non-terminal residue" evidence="1">
    <location>
        <position position="278"/>
    </location>
</feature>
<dbReference type="EMBL" id="CAMKVN010016587">
    <property type="protein sequence ID" value="CAI2197576.1"/>
    <property type="molecule type" value="Genomic_DNA"/>
</dbReference>
<comment type="caution">
    <text evidence="1">The sequence shown here is derived from an EMBL/GenBank/DDBJ whole genome shotgun (WGS) entry which is preliminary data.</text>
</comment>
<keyword evidence="2" id="KW-1185">Reference proteome</keyword>
<reference evidence="1" key="1">
    <citation type="submission" date="2022-08" db="EMBL/GenBank/DDBJ databases">
        <authorList>
            <person name="Kallberg Y."/>
            <person name="Tangrot J."/>
            <person name="Rosling A."/>
        </authorList>
    </citation>
    <scope>NUCLEOTIDE SEQUENCE</scope>
    <source>
        <strain evidence="1">Wild A</strain>
    </source>
</reference>
<name>A0A9W4T9R9_9GLOM</name>
<protein>
    <submittedName>
        <fullName evidence="1">14524_t:CDS:1</fullName>
    </submittedName>
</protein>
<evidence type="ECO:0000313" key="1">
    <source>
        <dbReference type="EMBL" id="CAI2197576.1"/>
    </source>
</evidence>
<sequence length="278" mass="31734">MSNIYEIIDSTGLEEAQANKLKINLMKNHDVKEELFSALKSSYQTKESKMSLLKDFIKNISVMSLCNLQYKEPVPLLYTEGASWEFQESENLTKLLKKEIEDHYYNFQNGKLDKNLIPIYLILAGAGTGKSRTATELPHLVEKWVNSNLKNLISKRLVFNISLENGTQLDPQLEKNASIAIGTRMLYQLKPDEQKRGFSRFRQYNHVTASDVLEGLKNYMDIHNIMTLFLTIDGLQTAIIDDGDGLNKDSLFYSFLTEVANLSRTRSTYFFIGTCTAT</sequence>
<evidence type="ECO:0000313" key="2">
    <source>
        <dbReference type="Proteomes" id="UP001153678"/>
    </source>
</evidence>
<organism evidence="1 2">
    <name type="scientific">Funneliformis geosporum</name>
    <dbReference type="NCBI Taxonomy" id="1117311"/>
    <lineage>
        <taxon>Eukaryota</taxon>
        <taxon>Fungi</taxon>
        <taxon>Fungi incertae sedis</taxon>
        <taxon>Mucoromycota</taxon>
        <taxon>Glomeromycotina</taxon>
        <taxon>Glomeromycetes</taxon>
        <taxon>Glomerales</taxon>
        <taxon>Glomeraceae</taxon>
        <taxon>Funneliformis</taxon>
    </lineage>
</organism>
<dbReference type="AlphaFoldDB" id="A0A9W4T9R9"/>
<accession>A0A9W4T9R9</accession>
<dbReference type="OrthoDB" id="2367401at2759"/>